<protein>
    <submittedName>
        <fullName evidence="1">BnaA09g26280D protein</fullName>
    </submittedName>
</protein>
<dbReference type="Proteomes" id="UP000028999">
    <property type="component" value="Unassembled WGS sequence"/>
</dbReference>
<evidence type="ECO:0000313" key="1">
    <source>
        <dbReference type="EMBL" id="CDY26277.1"/>
    </source>
</evidence>
<dbReference type="AlphaFoldDB" id="A0A078GM60"/>
<keyword evidence="2" id="KW-1185">Reference proteome</keyword>
<proteinExistence type="predicted"/>
<evidence type="ECO:0000313" key="2">
    <source>
        <dbReference type="Proteomes" id="UP000028999"/>
    </source>
</evidence>
<dbReference type="PaxDb" id="3708-A0A078GM60"/>
<gene>
    <name evidence="1" type="primary">BnaA09g26280D</name>
    <name evidence="1" type="ORF">GSBRNA2T00034955001</name>
</gene>
<name>A0A078GM60_BRANA</name>
<dbReference type="EMBL" id="LK032187">
    <property type="protein sequence ID" value="CDY26277.1"/>
    <property type="molecule type" value="Genomic_DNA"/>
</dbReference>
<accession>A0A078GM60</accession>
<dbReference type="Gramene" id="CDY26277">
    <property type="protein sequence ID" value="CDY26277"/>
    <property type="gene ID" value="GSBRNA2T00034955001"/>
</dbReference>
<sequence length="26" mass="3125">MLFWVVISGVPNHYKKRRNKPPSTRI</sequence>
<organism evidence="1 2">
    <name type="scientific">Brassica napus</name>
    <name type="common">Rape</name>
    <dbReference type="NCBI Taxonomy" id="3708"/>
    <lineage>
        <taxon>Eukaryota</taxon>
        <taxon>Viridiplantae</taxon>
        <taxon>Streptophyta</taxon>
        <taxon>Embryophyta</taxon>
        <taxon>Tracheophyta</taxon>
        <taxon>Spermatophyta</taxon>
        <taxon>Magnoliopsida</taxon>
        <taxon>eudicotyledons</taxon>
        <taxon>Gunneridae</taxon>
        <taxon>Pentapetalae</taxon>
        <taxon>rosids</taxon>
        <taxon>malvids</taxon>
        <taxon>Brassicales</taxon>
        <taxon>Brassicaceae</taxon>
        <taxon>Brassiceae</taxon>
        <taxon>Brassica</taxon>
    </lineage>
</organism>
<reference evidence="1 2" key="1">
    <citation type="journal article" date="2014" name="Science">
        <title>Plant genetics. Early allopolyploid evolution in the post-Neolithic Brassica napus oilseed genome.</title>
        <authorList>
            <person name="Chalhoub B."/>
            <person name="Denoeud F."/>
            <person name="Liu S."/>
            <person name="Parkin I.A."/>
            <person name="Tang H."/>
            <person name="Wang X."/>
            <person name="Chiquet J."/>
            <person name="Belcram H."/>
            <person name="Tong C."/>
            <person name="Samans B."/>
            <person name="Correa M."/>
            <person name="Da Silva C."/>
            <person name="Just J."/>
            <person name="Falentin C."/>
            <person name="Koh C.S."/>
            <person name="Le Clainche I."/>
            <person name="Bernard M."/>
            <person name="Bento P."/>
            <person name="Noel B."/>
            <person name="Labadie K."/>
            <person name="Alberti A."/>
            <person name="Charles M."/>
            <person name="Arnaud D."/>
            <person name="Guo H."/>
            <person name="Daviaud C."/>
            <person name="Alamery S."/>
            <person name="Jabbari K."/>
            <person name="Zhao M."/>
            <person name="Edger P.P."/>
            <person name="Chelaifa H."/>
            <person name="Tack D."/>
            <person name="Lassalle G."/>
            <person name="Mestiri I."/>
            <person name="Schnel N."/>
            <person name="Le Paslier M.C."/>
            <person name="Fan G."/>
            <person name="Renault V."/>
            <person name="Bayer P.E."/>
            <person name="Golicz A.A."/>
            <person name="Manoli S."/>
            <person name="Lee T.H."/>
            <person name="Thi V.H."/>
            <person name="Chalabi S."/>
            <person name="Hu Q."/>
            <person name="Fan C."/>
            <person name="Tollenaere R."/>
            <person name="Lu Y."/>
            <person name="Battail C."/>
            <person name="Shen J."/>
            <person name="Sidebottom C.H."/>
            <person name="Wang X."/>
            <person name="Canaguier A."/>
            <person name="Chauveau A."/>
            <person name="Berard A."/>
            <person name="Deniot G."/>
            <person name="Guan M."/>
            <person name="Liu Z."/>
            <person name="Sun F."/>
            <person name="Lim Y.P."/>
            <person name="Lyons E."/>
            <person name="Town C.D."/>
            <person name="Bancroft I."/>
            <person name="Wang X."/>
            <person name="Meng J."/>
            <person name="Ma J."/>
            <person name="Pires J.C."/>
            <person name="King G.J."/>
            <person name="Brunel D."/>
            <person name="Delourme R."/>
            <person name="Renard M."/>
            <person name="Aury J.M."/>
            <person name="Adams K.L."/>
            <person name="Batley J."/>
            <person name="Snowdon R.J."/>
            <person name="Tost J."/>
            <person name="Edwards D."/>
            <person name="Zhou Y."/>
            <person name="Hua W."/>
            <person name="Sharpe A.G."/>
            <person name="Paterson A.H."/>
            <person name="Guan C."/>
            <person name="Wincker P."/>
        </authorList>
    </citation>
    <scope>NUCLEOTIDE SEQUENCE [LARGE SCALE GENOMIC DNA]</scope>
    <source>
        <strain evidence="2">cv. Darmor-bzh</strain>
    </source>
</reference>